<sequence length="1005" mass="110630">MGDEAWFMAARTGNLSHIRQHFRRFRRRQDRAGCTALMHAAWNEHVDVARFLSKYEATLRNSAGYTALMLAVRREDGISYISGPDADSIRTSRIDKCCDIHARLQKQGEIIQILAPLESSITLDDGRTALLIAAEQGNSEAVTALLHNRQELRLPRDWSPLMYACLLGDFNTFRNELDRCRGMRTKRKQTALMFAATMGYESMVKALIPHEAGRQDYKLRTALIFAARNGHETVVVRLMHREKRLGDSAGRTALMYSVLIRNAEIAAALASYEATMQDTHGMTALCYAGMTGCVRCVELLKDSEQDIVDNDRMTPLMYAAIYNHSDAARLLACQRGRVDKDGLTALMYSGMFDNVPVAEELLETEKGITDSHGKTALHYAVQTRSRNMVRLLAPYESNAADSHSHTPLYYALRDNQVDLAKNIVEYNTVLDIPSTWTRLMLAVVRNDPTEANRLLGEEACKKTDDGYTALILAARYGCLTTAKLLLGREGRLCDNRGWTALMHAAAAPDRSLCVELLMQREMHMTTSTGITATMLAARYGRAENLRILLSNVTGWRRETSILDPVSESASCSTRPCLPLSTSPTSTTPGTIRYAKTAGAKTLGEGADGSASRSTPSHIASSSWSPGTGLSNVVDDTTTLDLSGSELRMVDSHGRTALMHAAKYGHEEAALLLIPYEKGRYTPDGESALSLAERYGHKGLVEILSRYEKLRELTSESGLTDRPTPPVYTDPTPSAHSNQPSQYVRLDGCVDHEAPLPDVLEDGLFLDQDFHGYSQSGCAPAFPSGDPQTCFTFEESISPYQGQSPCSPSYPNTYQYQTPFAPPPLPTGMELSNLGQAALIALTQYPLIQKLCRDVEELKNATIDPTTQAVRRRRFSVCQQMSRSPSVITWNGMHGPSRHPTDSFDGMHEPSTSDSVNYTHSISTALYTQPPVYSSLGVTPPSFSTPTTSLFGGDYRSTSGCDLLPNNTCVEPCLHMFYSAPGSLDSGSYCPKCGTAITRVMYATNQ</sequence>
<reference evidence="3 4" key="1">
    <citation type="submission" date="2019-05" db="EMBL/GenBank/DDBJ databases">
        <title>The compact genome of Giardia muris reveals important steps in the evolution of intestinal protozoan parasites.</title>
        <authorList>
            <person name="Xu F."/>
            <person name="Jimenez-Gonzalez A."/>
            <person name="Einarsson E."/>
            <person name="Astvaldsson A."/>
            <person name="Peirasmaki D."/>
            <person name="Eckmann L."/>
            <person name="Andersson J.O."/>
            <person name="Svard S.G."/>
            <person name="Jerlstrom-Hultqvist J."/>
        </authorList>
    </citation>
    <scope>NUCLEOTIDE SEQUENCE [LARGE SCALE GENOMIC DNA]</scope>
    <source>
        <strain evidence="3 4">Roberts-Thomson</strain>
    </source>
</reference>
<feature type="region of interest" description="Disordered" evidence="2">
    <location>
        <begin position="602"/>
        <end position="630"/>
    </location>
</feature>
<dbReference type="InterPro" id="IPR036770">
    <property type="entry name" value="Ankyrin_rpt-contain_sf"/>
</dbReference>
<dbReference type="InterPro" id="IPR002110">
    <property type="entry name" value="Ankyrin_rpt"/>
</dbReference>
<dbReference type="Pfam" id="PF12796">
    <property type="entry name" value="Ank_2"/>
    <property type="match status" value="5"/>
</dbReference>
<keyword evidence="4" id="KW-1185">Reference proteome</keyword>
<dbReference type="PROSITE" id="PS50297">
    <property type="entry name" value="ANK_REP_REGION"/>
    <property type="match status" value="1"/>
</dbReference>
<dbReference type="Pfam" id="PF00023">
    <property type="entry name" value="Ank"/>
    <property type="match status" value="1"/>
</dbReference>
<proteinExistence type="predicted"/>
<dbReference type="PANTHER" id="PTHR24120">
    <property type="entry name" value="GH07239P"/>
    <property type="match status" value="1"/>
</dbReference>
<dbReference type="Proteomes" id="UP000315496">
    <property type="component" value="Chromosome 2"/>
</dbReference>
<dbReference type="EMBL" id="VDLU01000002">
    <property type="protein sequence ID" value="TNJ28244.1"/>
    <property type="molecule type" value="Genomic_DNA"/>
</dbReference>
<accession>A0A4Z1SQU5</accession>
<gene>
    <name evidence="3" type="ORF">GMRT_14396</name>
</gene>
<dbReference type="SMART" id="SM00248">
    <property type="entry name" value="ANK"/>
    <property type="match status" value="17"/>
</dbReference>
<evidence type="ECO:0000256" key="1">
    <source>
        <dbReference type="PROSITE-ProRule" id="PRU00023"/>
    </source>
</evidence>
<feature type="compositionally biased region" description="Polar residues" evidence="2">
    <location>
        <begin position="730"/>
        <end position="740"/>
    </location>
</feature>
<feature type="region of interest" description="Disordered" evidence="2">
    <location>
        <begin position="713"/>
        <end position="740"/>
    </location>
</feature>
<evidence type="ECO:0000313" key="4">
    <source>
        <dbReference type="Proteomes" id="UP000315496"/>
    </source>
</evidence>
<keyword evidence="1" id="KW-0040">ANK repeat</keyword>
<feature type="repeat" description="ANK" evidence="1">
    <location>
        <begin position="125"/>
        <end position="157"/>
    </location>
</feature>
<organism evidence="3 4">
    <name type="scientific">Giardia muris</name>
    <dbReference type="NCBI Taxonomy" id="5742"/>
    <lineage>
        <taxon>Eukaryota</taxon>
        <taxon>Metamonada</taxon>
        <taxon>Diplomonadida</taxon>
        <taxon>Hexamitidae</taxon>
        <taxon>Giardiinae</taxon>
        <taxon>Giardia</taxon>
    </lineage>
</organism>
<comment type="caution">
    <text evidence="3">The sequence shown here is derived from an EMBL/GenBank/DDBJ whole genome shotgun (WGS) entry which is preliminary data.</text>
</comment>
<name>A0A4Z1SQU5_GIAMU</name>
<dbReference type="Gene3D" id="1.25.40.20">
    <property type="entry name" value="Ankyrin repeat-containing domain"/>
    <property type="match status" value="4"/>
</dbReference>
<evidence type="ECO:0000256" key="2">
    <source>
        <dbReference type="SAM" id="MobiDB-lite"/>
    </source>
</evidence>
<protein>
    <submittedName>
        <fullName evidence="3">Ankyrin repeat protein 1</fullName>
    </submittedName>
</protein>
<dbReference type="VEuPathDB" id="GiardiaDB:GMRT_14396"/>
<dbReference type="SUPFAM" id="SSF48403">
    <property type="entry name" value="Ankyrin repeat"/>
    <property type="match status" value="3"/>
</dbReference>
<feature type="compositionally biased region" description="Polar residues" evidence="2">
    <location>
        <begin position="610"/>
        <end position="630"/>
    </location>
</feature>
<feature type="repeat" description="ANK" evidence="1">
    <location>
        <begin position="372"/>
        <end position="404"/>
    </location>
</feature>
<dbReference type="PANTHER" id="PTHR24120:SF4">
    <property type="entry name" value="GH07239P"/>
    <property type="match status" value="1"/>
</dbReference>
<dbReference type="PROSITE" id="PS50088">
    <property type="entry name" value="ANK_REPEAT"/>
    <property type="match status" value="2"/>
</dbReference>
<dbReference type="AlphaFoldDB" id="A0A4Z1SQU5"/>
<evidence type="ECO:0000313" key="3">
    <source>
        <dbReference type="EMBL" id="TNJ28244.1"/>
    </source>
</evidence>
<dbReference type="OrthoDB" id="539213at2759"/>